<dbReference type="GO" id="GO:0005886">
    <property type="term" value="C:plasma membrane"/>
    <property type="evidence" value="ECO:0007669"/>
    <property type="project" value="TreeGrafter"/>
</dbReference>
<evidence type="ECO:0000256" key="5">
    <source>
        <dbReference type="ARBA" id="ARBA00022989"/>
    </source>
</evidence>
<evidence type="ECO:0000256" key="1">
    <source>
        <dbReference type="ARBA" id="ARBA00004141"/>
    </source>
</evidence>
<gene>
    <name evidence="11" type="ORF">BDV29DRAFT_188173</name>
</gene>
<feature type="transmembrane region" description="Helical" evidence="9">
    <location>
        <begin position="102"/>
        <end position="121"/>
    </location>
</feature>
<organism evidence="11 12">
    <name type="scientific">Aspergillus leporis</name>
    <dbReference type="NCBI Taxonomy" id="41062"/>
    <lineage>
        <taxon>Eukaryota</taxon>
        <taxon>Fungi</taxon>
        <taxon>Dikarya</taxon>
        <taxon>Ascomycota</taxon>
        <taxon>Pezizomycotina</taxon>
        <taxon>Eurotiomycetes</taxon>
        <taxon>Eurotiomycetidae</taxon>
        <taxon>Eurotiales</taxon>
        <taxon>Aspergillaceae</taxon>
        <taxon>Aspergillus</taxon>
        <taxon>Aspergillus subgen. Circumdati</taxon>
    </lineage>
</organism>
<feature type="transmembrane region" description="Helical" evidence="9">
    <location>
        <begin position="258"/>
        <end position="277"/>
    </location>
</feature>
<feature type="compositionally biased region" description="Polar residues" evidence="8">
    <location>
        <begin position="1"/>
        <end position="21"/>
    </location>
</feature>
<dbReference type="SUPFAM" id="SSF103473">
    <property type="entry name" value="MFS general substrate transporter"/>
    <property type="match status" value="1"/>
</dbReference>
<dbReference type="OrthoDB" id="10021397at2759"/>
<evidence type="ECO:0000313" key="11">
    <source>
        <dbReference type="EMBL" id="KAB8078132.1"/>
    </source>
</evidence>
<feature type="transmembrane region" description="Helical" evidence="9">
    <location>
        <begin position="127"/>
        <end position="148"/>
    </location>
</feature>
<feature type="domain" description="Major facilitator superfamily (MFS) profile" evidence="10">
    <location>
        <begin position="37"/>
        <end position="527"/>
    </location>
</feature>
<dbReference type="Gene3D" id="1.20.1720.10">
    <property type="entry name" value="Multidrug resistance protein D"/>
    <property type="match status" value="1"/>
</dbReference>
<keyword evidence="7" id="KW-0325">Glycoprotein</keyword>
<dbReference type="PROSITE" id="PS50850">
    <property type="entry name" value="MFS"/>
    <property type="match status" value="1"/>
</dbReference>
<comment type="similarity">
    <text evidence="2">Belongs to the major facilitator superfamily.</text>
</comment>
<evidence type="ECO:0000256" key="7">
    <source>
        <dbReference type="ARBA" id="ARBA00023180"/>
    </source>
</evidence>
<dbReference type="PRINTS" id="PR01036">
    <property type="entry name" value="TCRTETB"/>
</dbReference>
<sequence>MSSSDNPAEQLQESAGSSGTSNDKETSRKHSWRFWAIIIALSLTGLLSTIEGTIVTSALPTITKALGGSNAYIWVPNAYFLASLAILPLLAQASDIFGRRPLLLMAVALFTLGSGLCGGASSMRMLIAARTVQGLGGGAINSLINTIVTDLVSLRERGKYMALIQMTATIGAALGPFLGGLITDRSTWRWVFYLNLPIGGTAFVALFVFLRLNHQRNQTWKQRLARLDIARNAIFIATIIAVLIALTWGGTIYDWQTYHIVVPIVLGFVGIAAFVAFEWIVSKEPSFPRSIVSNRTSIAALIATLMHAICIYWAFYFMPIYFQAVRGASAMRSGVDTLPIFAGVLPFAILGGILLSKLGRYKPLHFLGFIPLTISFGLFSLLTAHSSTAAWAPLDESLVAVTTGVWSFARGFGSVWGVTIPSAIYNNECPKNAIGIADPALARYLAGGRAYEYSTKAFLDTIQDPVSREQVIQVFEKSLHTVWLVGIAFSSLGLIVTLFEKEVKLRDKLDTKFGLDEKPGDVSPDNV</sequence>
<keyword evidence="4 9" id="KW-0812">Transmembrane</keyword>
<accession>A0A5N5XFG5</accession>
<evidence type="ECO:0000256" key="9">
    <source>
        <dbReference type="SAM" id="Phobius"/>
    </source>
</evidence>
<evidence type="ECO:0000256" key="8">
    <source>
        <dbReference type="SAM" id="MobiDB-lite"/>
    </source>
</evidence>
<keyword evidence="3" id="KW-0813">Transport</keyword>
<feature type="transmembrane region" description="Helical" evidence="9">
    <location>
        <begin position="338"/>
        <end position="355"/>
    </location>
</feature>
<reference evidence="11 12" key="1">
    <citation type="submission" date="2019-04" db="EMBL/GenBank/DDBJ databases">
        <title>Friends and foes A comparative genomics study of 23 Aspergillus species from section Flavi.</title>
        <authorList>
            <consortium name="DOE Joint Genome Institute"/>
            <person name="Kjaerbolling I."/>
            <person name="Vesth T."/>
            <person name="Frisvad J.C."/>
            <person name="Nybo J.L."/>
            <person name="Theobald S."/>
            <person name="Kildgaard S."/>
            <person name="Isbrandt T."/>
            <person name="Kuo A."/>
            <person name="Sato A."/>
            <person name="Lyhne E.K."/>
            <person name="Kogle M.E."/>
            <person name="Wiebenga A."/>
            <person name="Kun R.S."/>
            <person name="Lubbers R.J."/>
            <person name="Makela M.R."/>
            <person name="Barry K."/>
            <person name="Chovatia M."/>
            <person name="Clum A."/>
            <person name="Daum C."/>
            <person name="Haridas S."/>
            <person name="He G."/>
            <person name="LaButti K."/>
            <person name="Lipzen A."/>
            <person name="Mondo S."/>
            <person name="Riley R."/>
            <person name="Salamov A."/>
            <person name="Simmons B.A."/>
            <person name="Magnuson J.K."/>
            <person name="Henrissat B."/>
            <person name="Mortensen U.H."/>
            <person name="Larsen T.O."/>
            <person name="Devries R.P."/>
            <person name="Grigoriev I.V."/>
            <person name="Machida M."/>
            <person name="Baker S.E."/>
            <person name="Andersen M.R."/>
        </authorList>
    </citation>
    <scope>NUCLEOTIDE SEQUENCE [LARGE SCALE GENOMIC DNA]</scope>
    <source>
        <strain evidence="11 12">CBS 151.66</strain>
    </source>
</reference>
<dbReference type="InterPro" id="IPR005829">
    <property type="entry name" value="Sugar_transporter_CS"/>
</dbReference>
<dbReference type="Pfam" id="PF07690">
    <property type="entry name" value="MFS_1"/>
    <property type="match status" value="1"/>
</dbReference>
<name>A0A5N5XFG5_9EURO</name>
<feature type="transmembrane region" description="Helical" evidence="9">
    <location>
        <begin position="233"/>
        <end position="252"/>
    </location>
</feature>
<keyword evidence="12" id="KW-1185">Reference proteome</keyword>
<keyword evidence="5 9" id="KW-1133">Transmembrane helix</keyword>
<dbReference type="GO" id="GO:0022857">
    <property type="term" value="F:transmembrane transporter activity"/>
    <property type="evidence" value="ECO:0007669"/>
    <property type="project" value="InterPro"/>
</dbReference>
<evidence type="ECO:0000256" key="4">
    <source>
        <dbReference type="ARBA" id="ARBA00022692"/>
    </source>
</evidence>
<comment type="subcellular location">
    <subcellularLocation>
        <location evidence="1">Membrane</location>
        <topology evidence="1">Multi-pass membrane protein</topology>
    </subcellularLocation>
</comment>
<evidence type="ECO:0000256" key="6">
    <source>
        <dbReference type="ARBA" id="ARBA00023136"/>
    </source>
</evidence>
<feature type="transmembrane region" description="Helical" evidence="9">
    <location>
        <begin position="298"/>
        <end position="318"/>
    </location>
</feature>
<proteinExistence type="inferred from homology"/>
<evidence type="ECO:0000313" key="12">
    <source>
        <dbReference type="Proteomes" id="UP000326565"/>
    </source>
</evidence>
<feature type="transmembrane region" description="Helical" evidence="9">
    <location>
        <begin position="34"/>
        <end position="59"/>
    </location>
</feature>
<evidence type="ECO:0000256" key="3">
    <source>
        <dbReference type="ARBA" id="ARBA00022448"/>
    </source>
</evidence>
<dbReference type="PANTHER" id="PTHR23501:SF187">
    <property type="entry name" value="MAJOR FACILITATOR SUPERFAMILY (MFS) PROFILE DOMAIN-CONTAINING PROTEIN"/>
    <property type="match status" value="1"/>
</dbReference>
<keyword evidence="6 9" id="KW-0472">Membrane</keyword>
<dbReference type="PROSITE" id="PS00216">
    <property type="entry name" value="SUGAR_TRANSPORT_1"/>
    <property type="match status" value="1"/>
</dbReference>
<evidence type="ECO:0000256" key="2">
    <source>
        <dbReference type="ARBA" id="ARBA00008335"/>
    </source>
</evidence>
<feature type="transmembrane region" description="Helical" evidence="9">
    <location>
        <begin position="71"/>
        <end position="90"/>
    </location>
</feature>
<feature type="transmembrane region" description="Helical" evidence="9">
    <location>
        <begin position="481"/>
        <end position="499"/>
    </location>
</feature>
<feature type="region of interest" description="Disordered" evidence="8">
    <location>
        <begin position="1"/>
        <end position="25"/>
    </location>
</feature>
<protein>
    <submittedName>
        <fullName evidence="11">Major facilitator superfamily domain-containing protein</fullName>
    </submittedName>
</protein>
<dbReference type="Proteomes" id="UP000326565">
    <property type="component" value="Unassembled WGS sequence"/>
</dbReference>
<dbReference type="EMBL" id="ML732161">
    <property type="protein sequence ID" value="KAB8078132.1"/>
    <property type="molecule type" value="Genomic_DNA"/>
</dbReference>
<evidence type="ECO:0000259" key="10">
    <source>
        <dbReference type="PROSITE" id="PS50850"/>
    </source>
</evidence>
<feature type="transmembrane region" description="Helical" evidence="9">
    <location>
        <begin position="364"/>
        <end position="384"/>
    </location>
</feature>
<dbReference type="InterPro" id="IPR036259">
    <property type="entry name" value="MFS_trans_sf"/>
</dbReference>
<dbReference type="InterPro" id="IPR011701">
    <property type="entry name" value="MFS"/>
</dbReference>
<dbReference type="AlphaFoldDB" id="A0A5N5XFG5"/>
<dbReference type="InterPro" id="IPR020846">
    <property type="entry name" value="MFS_dom"/>
</dbReference>
<feature type="transmembrane region" description="Helical" evidence="9">
    <location>
        <begin position="190"/>
        <end position="212"/>
    </location>
</feature>
<feature type="transmembrane region" description="Helical" evidence="9">
    <location>
        <begin position="160"/>
        <end position="178"/>
    </location>
</feature>
<dbReference type="PANTHER" id="PTHR23501">
    <property type="entry name" value="MAJOR FACILITATOR SUPERFAMILY"/>
    <property type="match status" value="1"/>
</dbReference>